<dbReference type="STRING" id="106549.A0A540L624"/>
<evidence type="ECO:0000259" key="13">
    <source>
        <dbReference type="Pfam" id="PF17135"/>
    </source>
</evidence>
<dbReference type="Gene3D" id="3.100.10.10">
    <property type="match status" value="2"/>
</dbReference>
<dbReference type="InterPro" id="IPR021131">
    <property type="entry name" value="Ribosomal_uL15/eL18"/>
</dbReference>
<dbReference type="GO" id="GO:0005737">
    <property type="term" value="C:cytoplasm"/>
    <property type="evidence" value="ECO:0007669"/>
    <property type="project" value="TreeGrafter"/>
</dbReference>
<dbReference type="GO" id="GO:0005840">
    <property type="term" value="C:ribosome"/>
    <property type="evidence" value="ECO:0007669"/>
    <property type="project" value="UniProtKB-KW"/>
</dbReference>
<dbReference type="InterPro" id="IPR002305">
    <property type="entry name" value="aa-tRNA-synth_Ic"/>
</dbReference>
<keyword evidence="4 12" id="KW-0436">Ligase</keyword>
<gene>
    <name evidence="14" type="ORF">C1H46_032650</name>
</gene>
<keyword evidence="15" id="KW-1185">Reference proteome</keyword>
<keyword evidence="5 12" id="KW-0547">Nucleotide-binding</keyword>
<dbReference type="PANTHER" id="PTHR10055">
    <property type="entry name" value="TRYPTOPHANYL-TRNA SYNTHETASE"/>
    <property type="match status" value="1"/>
</dbReference>
<keyword evidence="8" id="KW-0689">Ribosomal protein</keyword>
<dbReference type="Proteomes" id="UP000315295">
    <property type="component" value="Unassembled WGS sequence"/>
</dbReference>
<keyword evidence="6 12" id="KW-0067">ATP-binding</keyword>
<evidence type="ECO:0000256" key="12">
    <source>
        <dbReference type="RuleBase" id="RU363036"/>
    </source>
</evidence>
<dbReference type="Gene3D" id="1.10.240.10">
    <property type="entry name" value="Tyrosyl-Transfer RNA Synthetase"/>
    <property type="match status" value="1"/>
</dbReference>
<dbReference type="FunFam" id="1.10.240.10:FF:000003">
    <property type="entry name" value="Tryptophan--tRNA ligase, cytoplasmic"/>
    <property type="match status" value="1"/>
</dbReference>
<comment type="similarity">
    <text evidence="1 12">Belongs to the class-I aminoacyl-tRNA synthetase family.</text>
</comment>
<evidence type="ECO:0000256" key="9">
    <source>
        <dbReference type="ARBA" id="ARBA00023146"/>
    </source>
</evidence>
<dbReference type="PANTHER" id="PTHR10055:SF1">
    <property type="entry name" value="TRYPTOPHAN--TRNA LIGASE, CYTOPLASMIC"/>
    <property type="match status" value="1"/>
</dbReference>
<reference evidence="14 15" key="1">
    <citation type="journal article" date="2019" name="G3 (Bethesda)">
        <title>Sequencing of a Wild Apple (Malus baccata) Genome Unravels the Differences Between Cultivated and Wild Apple Species Regarding Disease Resistance and Cold Tolerance.</title>
        <authorList>
            <person name="Chen X."/>
        </authorList>
    </citation>
    <scope>NUCLEOTIDE SEQUENCE [LARGE SCALE GENOMIC DNA]</scope>
    <source>
        <strain evidence="15">cv. Shandingzi</strain>
        <tissue evidence="14">Leaves</tissue>
    </source>
</reference>
<protein>
    <recommendedName>
        <fullName evidence="3">Tryptophan--tRNA ligase, cytoplasmic</fullName>
        <ecNumber evidence="2">6.1.1.2</ecNumber>
    </recommendedName>
    <alternativeName>
        <fullName evidence="11">Tryptophanyl-tRNA synthetase</fullName>
    </alternativeName>
</protein>
<evidence type="ECO:0000256" key="5">
    <source>
        <dbReference type="ARBA" id="ARBA00022741"/>
    </source>
</evidence>
<keyword evidence="7 12" id="KW-0648">Protein biosynthesis</keyword>
<dbReference type="EC" id="6.1.1.2" evidence="2"/>
<accession>A0A540L624</accession>
<dbReference type="GO" id="GO:1990904">
    <property type="term" value="C:ribonucleoprotein complex"/>
    <property type="evidence" value="ECO:0007669"/>
    <property type="project" value="UniProtKB-KW"/>
</dbReference>
<dbReference type="GO" id="GO:0004830">
    <property type="term" value="F:tryptophan-tRNA ligase activity"/>
    <property type="evidence" value="ECO:0007669"/>
    <property type="project" value="UniProtKB-EC"/>
</dbReference>
<dbReference type="AlphaFoldDB" id="A0A540L624"/>
<evidence type="ECO:0000256" key="11">
    <source>
        <dbReference type="ARBA" id="ARBA00030268"/>
    </source>
</evidence>
<sequence length="229" mass="25754">MSASDPNSAIYVTDSAKEIKNKINRYAFSGGQDSVEKHRELGANLEVDIPFKYLSFFLDYDDKLEEIRKEYGSGRMLTDEVKQLLVEVLTEMVERHRRARAAVTDEMVDAFMAFSPHKMCLRLVGQGNNLAPSLNLPSDKGPTFNRTSTPVATMEIDLVAGGKSKKTKCTVPKSDDIYLKLLVRLLIKYMQGKDNKFVVVVGTVTDDIRVYEVLQFKVTTLRFTEIAAA</sequence>
<evidence type="ECO:0000313" key="14">
    <source>
        <dbReference type="EMBL" id="TQD81789.1"/>
    </source>
</evidence>
<dbReference type="Pfam" id="PF17135">
    <property type="entry name" value="Ribosomal_L18"/>
    <property type="match status" value="1"/>
</dbReference>
<dbReference type="GO" id="GO:0005524">
    <property type="term" value="F:ATP binding"/>
    <property type="evidence" value="ECO:0007669"/>
    <property type="project" value="UniProtKB-KW"/>
</dbReference>
<evidence type="ECO:0000256" key="3">
    <source>
        <dbReference type="ARBA" id="ARBA00013782"/>
    </source>
</evidence>
<evidence type="ECO:0000256" key="8">
    <source>
        <dbReference type="ARBA" id="ARBA00022980"/>
    </source>
</evidence>
<proteinExistence type="inferred from homology"/>
<name>A0A540L624_MALBA</name>
<dbReference type="SUPFAM" id="SSF52374">
    <property type="entry name" value="Nucleotidylyl transferase"/>
    <property type="match status" value="1"/>
</dbReference>
<dbReference type="Pfam" id="PF00579">
    <property type="entry name" value="tRNA-synt_1b"/>
    <property type="match status" value="1"/>
</dbReference>
<comment type="caution">
    <text evidence="14">The sequence shown here is derived from an EMBL/GenBank/DDBJ whole genome shotgun (WGS) entry which is preliminary data.</text>
</comment>
<evidence type="ECO:0000256" key="10">
    <source>
        <dbReference type="ARBA" id="ARBA00023274"/>
    </source>
</evidence>
<organism evidence="14 15">
    <name type="scientific">Malus baccata</name>
    <name type="common">Siberian crab apple</name>
    <name type="synonym">Pyrus baccata</name>
    <dbReference type="NCBI Taxonomy" id="106549"/>
    <lineage>
        <taxon>Eukaryota</taxon>
        <taxon>Viridiplantae</taxon>
        <taxon>Streptophyta</taxon>
        <taxon>Embryophyta</taxon>
        <taxon>Tracheophyta</taxon>
        <taxon>Spermatophyta</taxon>
        <taxon>Magnoliopsida</taxon>
        <taxon>eudicotyledons</taxon>
        <taxon>Gunneridae</taxon>
        <taxon>Pentapetalae</taxon>
        <taxon>rosids</taxon>
        <taxon>fabids</taxon>
        <taxon>Rosales</taxon>
        <taxon>Rosaceae</taxon>
        <taxon>Amygdaloideae</taxon>
        <taxon>Maleae</taxon>
        <taxon>Malus</taxon>
    </lineage>
</organism>
<evidence type="ECO:0000313" key="15">
    <source>
        <dbReference type="Proteomes" id="UP000315295"/>
    </source>
</evidence>
<keyword evidence="10" id="KW-0687">Ribonucleoprotein</keyword>
<feature type="domain" description="Large ribosomal subunit protein uL15/eL18" evidence="13">
    <location>
        <begin position="187"/>
        <end position="227"/>
    </location>
</feature>
<keyword evidence="9 12" id="KW-0030">Aminoacyl-tRNA synthetase</keyword>
<evidence type="ECO:0000256" key="1">
    <source>
        <dbReference type="ARBA" id="ARBA00005594"/>
    </source>
</evidence>
<evidence type="ECO:0000256" key="6">
    <source>
        <dbReference type="ARBA" id="ARBA00022840"/>
    </source>
</evidence>
<evidence type="ECO:0000256" key="4">
    <source>
        <dbReference type="ARBA" id="ARBA00022598"/>
    </source>
</evidence>
<evidence type="ECO:0000256" key="7">
    <source>
        <dbReference type="ARBA" id="ARBA00022917"/>
    </source>
</evidence>
<evidence type="ECO:0000256" key="2">
    <source>
        <dbReference type="ARBA" id="ARBA00013161"/>
    </source>
</evidence>
<dbReference type="EMBL" id="VIEB01000752">
    <property type="protein sequence ID" value="TQD81789.1"/>
    <property type="molecule type" value="Genomic_DNA"/>
</dbReference>
<dbReference type="GO" id="GO:0006436">
    <property type="term" value="P:tryptophanyl-tRNA aminoacylation"/>
    <property type="evidence" value="ECO:0007669"/>
    <property type="project" value="TreeGrafter"/>
</dbReference>